<dbReference type="Pfam" id="PF02518">
    <property type="entry name" value="HATPase_c"/>
    <property type="match status" value="1"/>
</dbReference>
<dbReference type="PROSITE" id="PS50109">
    <property type="entry name" value="HIS_KIN"/>
    <property type="match status" value="1"/>
</dbReference>
<dbReference type="InterPro" id="IPR036890">
    <property type="entry name" value="HATPase_C_sf"/>
</dbReference>
<dbReference type="SMART" id="SM00387">
    <property type="entry name" value="HATPase_c"/>
    <property type="match status" value="1"/>
</dbReference>
<dbReference type="RefSeq" id="WP_245168232.1">
    <property type="nucleotide sequence ID" value="NZ_JAATJA010000002.1"/>
</dbReference>
<keyword evidence="5" id="KW-0812">Transmembrane</keyword>
<dbReference type="CDD" id="cd00156">
    <property type="entry name" value="REC"/>
    <property type="match status" value="1"/>
</dbReference>
<sequence length="891" mass="98326">MFRSTEVTMLKILARMGLALLFAAACSGAWASSDGAAGARGNILYLNSYHDGYSWSDDILDGLRGALAGHRDVDLQIEYMDFKRYEGELVSSILGDLYRKKFRNRRFDVIVVSDNNAFDFILDNGEALFPGVPVVFCGVNDYHPDRIKGRRVTGVVENFDAEATLRLALRLHPKKSRLVIIGDESVTGVAIRNQILAATPRFADRMDVRYWSRFDIDELRSRVRETPSDTFYFFIPFYQKIKGRFYSASEVLEVVAANSDAPIYSSWEFLLGHGIVGGKLISGREHGRMAAQMALRVLGGEAVENIPLHEATGGRYEFDYNELKRLGIREGNLPSGSFILNAPRAFYEVDRGLFWTIMVSFFLLMLITLFLVRNIARRRTAEMEMEKQLSFQEILMDTIPMLVTWKGSDQRYLGANRYFAEFFGLSSPGSLIGHAESGIPVLDDFLRWAEPLDRRVIRDESPIRRLRRSVVNARGEARMLEVNKVPLLDEKGNVMGTLSTCEDVTKESSLEKQLLQSQKMEAIGTLAGGIAHDFNNILTSIINSTELALLDVAPDTPAGIDLERVLKAAQRGSGLVKKILTFSRPSQEGFQYVKIEDVVRDAVGLLSASLPRNIKVSTHIGVDLGTCLADPTQIHQVIMNLCTNAFHALRAEGGRIEISLEVEELDAEGAELHNLPRGSYVSLSVADNGPGIPTDILDKIFDPFFTTKGKAEGTGLGLAVVLGIVKVHKGGIEVSSAPGLRTAFTIRLPRADGADAERTLDAEQARPGRGRILFVEDDEDQLATIPRVLEMLGYAVVAACDADAAMELLGADTQGIDLVITDYDMPGHNGVQLARMIGGVAPHLPIIMVSGRELAMAAAEDEANIVRVVLKPYDRNILSEAIRDVLRDNAQ</sequence>
<dbReference type="NCBIfam" id="TIGR00229">
    <property type="entry name" value="sensory_box"/>
    <property type="match status" value="1"/>
</dbReference>
<evidence type="ECO:0000256" key="1">
    <source>
        <dbReference type="ARBA" id="ARBA00000085"/>
    </source>
</evidence>
<evidence type="ECO:0000256" key="4">
    <source>
        <dbReference type="PROSITE-ProRule" id="PRU00169"/>
    </source>
</evidence>
<keyword evidence="6" id="KW-0732">Signal</keyword>
<keyword evidence="5" id="KW-0472">Membrane</keyword>
<gene>
    <name evidence="10" type="ORF">GGQ74_002250</name>
</gene>
<dbReference type="Pfam" id="PF00512">
    <property type="entry name" value="HisKA"/>
    <property type="match status" value="1"/>
</dbReference>
<dbReference type="Pfam" id="PF08448">
    <property type="entry name" value="PAS_4"/>
    <property type="match status" value="1"/>
</dbReference>
<feature type="modified residue" description="4-aspartylphosphate" evidence="4">
    <location>
        <position position="822"/>
    </location>
</feature>
<protein>
    <recommendedName>
        <fullName evidence="2">histidine kinase</fullName>
        <ecNumber evidence="2">2.7.13.3</ecNumber>
    </recommendedName>
</protein>
<accession>A0A846QN15</accession>
<dbReference type="Proteomes" id="UP000580856">
    <property type="component" value="Unassembled WGS sequence"/>
</dbReference>
<dbReference type="PROSITE" id="PS50113">
    <property type="entry name" value="PAC"/>
    <property type="match status" value="1"/>
</dbReference>
<keyword evidence="3 4" id="KW-0597">Phosphoprotein</keyword>
<dbReference type="InterPro" id="IPR001789">
    <property type="entry name" value="Sig_transdc_resp-reg_receiver"/>
</dbReference>
<feature type="domain" description="Histidine kinase" evidence="7">
    <location>
        <begin position="529"/>
        <end position="752"/>
    </location>
</feature>
<feature type="signal peptide" evidence="6">
    <location>
        <begin position="1"/>
        <end position="31"/>
    </location>
</feature>
<organism evidence="10 11">
    <name type="scientific">Desulfobaculum xiamenense</name>
    <dbReference type="NCBI Taxonomy" id="995050"/>
    <lineage>
        <taxon>Bacteria</taxon>
        <taxon>Pseudomonadati</taxon>
        <taxon>Thermodesulfobacteriota</taxon>
        <taxon>Desulfovibrionia</taxon>
        <taxon>Desulfovibrionales</taxon>
        <taxon>Desulfovibrionaceae</taxon>
        <taxon>Desulfobaculum</taxon>
    </lineage>
</organism>
<evidence type="ECO:0000256" key="5">
    <source>
        <dbReference type="SAM" id="Phobius"/>
    </source>
</evidence>
<reference evidence="10 11" key="1">
    <citation type="submission" date="2020-03" db="EMBL/GenBank/DDBJ databases">
        <title>Genomic Encyclopedia of Type Strains, Phase IV (KMG-IV): sequencing the most valuable type-strain genomes for metagenomic binning, comparative biology and taxonomic classification.</title>
        <authorList>
            <person name="Goeker M."/>
        </authorList>
    </citation>
    <scope>NUCLEOTIDE SEQUENCE [LARGE SCALE GENOMIC DNA]</scope>
    <source>
        <strain evidence="10 11">DSM 24233</strain>
    </source>
</reference>
<dbReference type="InterPro" id="IPR007487">
    <property type="entry name" value="ABC_transpt-TYRBP-like"/>
</dbReference>
<evidence type="ECO:0000313" key="10">
    <source>
        <dbReference type="EMBL" id="NJB68577.1"/>
    </source>
</evidence>
<dbReference type="InterPro" id="IPR035965">
    <property type="entry name" value="PAS-like_dom_sf"/>
</dbReference>
<evidence type="ECO:0000256" key="6">
    <source>
        <dbReference type="SAM" id="SignalP"/>
    </source>
</evidence>
<name>A0A846QN15_9BACT</name>
<keyword evidence="5" id="KW-1133">Transmembrane helix</keyword>
<dbReference type="Pfam" id="PF04392">
    <property type="entry name" value="ABC_sub_bind"/>
    <property type="match status" value="1"/>
</dbReference>
<dbReference type="PROSITE" id="PS51257">
    <property type="entry name" value="PROKAR_LIPOPROTEIN"/>
    <property type="match status" value="1"/>
</dbReference>
<evidence type="ECO:0000256" key="3">
    <source>
        <dbReference type="ARBA" id="ARBA00022553"/>
    </source>
</evidence>
<evidence type="ECO:0000256" key="2">
    <source>
        <dbReference type="ARBA" id="ARBA00012438"/>
    </source>
</evidence>
<evidence type="ECO:0000313" key="11">
    <source>
        <dbReference type="Proteomes" id="UP000580856"/>
    </source>
</evidence>
<dbReference type="InterPro" id="IPR011006">
    <property type="entry name" value="CheY-like_superfamily"/>
</dbReference>
<feature type="domain" description="PAC" evidence="9">
    <location>
        <begin position="464"/>
        <end position="516"/>
    </location>
</feature>
<dbReference type="CDD" id="cd00082">
    <property type="entry name" value="HisKA"/>
    <property type="match status" value="1"/>
</dbReference>
<dbReference type="PANTHER" id="PTHR43065">
    <property type="entry name" value="SENSOR HISTIDINE KINASE"/>
    <property type="match status" value="1"/>
</dbReference>
<dbReference type="Gene3D" id="3.30.565.10">
    <property type="entry name" value="Histidine kinase-like ATPase, C-terminal domain"/>
    <property type="match status" value="1"/>
</dbReference>
<dbReference type="SUPFAM" id="SSF52172">
    <property type="entry name" value="CheY-like"/>
    <property type="match status" value="1"/>
</dbReference>
<dbReference type="Gene3D" id="3.40.50.2300">
    <property type="match status" value="3"/>
</dbReference>
<dbReference type="Gene3D" id="1.10.287.130">
    <property type="match status" value="1"/>
</dbReference>
<comment type="caution">
    <text evidence="10">The sequence shown here is derived from an EMBL/GenBank/DDBJ whole genome shotgun (WGS) entry which is preliminary data.</text>
</comment>
<feature type="chain" id="PRO_5033017110" description="histidine kinase" evidence="6">
    <location>
        <begin position="32"/>
        <end position="891"/>
    </location>
</feature>
<keyword evidence="11" id="KW-1185">Reference proteome</keyword>
<dbReference type="AlphaFoldDB" id="A0A846QN15"/>
<evidence type="ECO:0000259" key="9">
    <source>
        <dbReference type="PROSITE" id="PS50113"/>
    </source>
</evidence>
<proteinExistence type="predicted"/>
<dbReference type="InterPro" id="IPR013656">
    <property type="entry name" value="PAS_4"/>
</dbReference>
<dbReference type="SMART" id="SM00448">
    <property type="entry name" value="REC"/>
    <property type="match status" value="1"/>
</dbReference>
<dbReference type="Gene3D" id="3.30.450.20">
    <property type="entry name" value="PAS domain"/>
    <property type="match status" value="1"/>
</dbReference>
<comment type="catalytic activity">
    <reaction evidence="1">
        <text>ATP + protein L-histidine = ADP + protein N-phospho-L-histidine.</text>
        <dbReference type="EC" id="2.7.13.3"/>
    </reaction>
</comment>
<evidence type="ECO:0000259" key="8">
    <source>
        <dbReference type="PROSITE" id="PS50110"/>
    </source>
</evidence>
<dbReference type="InterPro" id="IPR005467">
    <property type="entry name" value="His_kinase_dom"/>
</dbReference>
<evidence type="ECO:0000259" key="7">
    <source>
        <dbReference type="PROSITE" id="PS50109"/>
    </source>
</evidence>
<dbReference type="GO" id="GO:0000155">
    <property type="term" value="F:phosphorelay sensor kinase activity"/>
    <property type="evidence" value="ECO:0007669"/>
    <property type="project" value="InterPro"/>
</dbReference>
<dbReference type="SMART" id="SM00388">
    <property type="entry name" value="HisKA"/>
    <property type="match status" value="1"/>
</dbReference>
<dbReference type="EC" id="2.7.13.3" evidence="2"/>
<dbReference type="Pfam" id="PF00072">
    <property type="entry name" value="Response_reg"/>
    <property type="match status" value="1"/>
</dbReference>
<dbReference type="InterPro" id="IPR036097">
    <property type="entry name" value="HisK_dim/P_sf"/>
</dbReference>
<dbReference type="InterPro" id="IPR004358">
    <property type="entry name" value="Sig_transdc_His_kin-like_C"/>
</dbReference>
<dbReference type="InterPro" id="IPR003594">
    <property type="entry name" value="HATPase_dom"/>
</dbReference>
<feature type="domain" description="Response regulatory" evidence="8">
    <location>
        <begin position="771"/>
        <end position="886"/>
    </location>
</feature>
<dbReference type="PANTHER" id="PTHR43065:SF42">
    <property type="entry name" value="TWO-COMPONENT SENSOR PPRA"/>
    <property type="match status" value="1"/>
</dbReference>
<dbReference type="SUPFAM" id="SSF55785">
    <property type="entry name" value="PYP-like sensor domain (PAS domain)"/>
    <property type="match status" value="1"/>
</dbReference>
<dbReference type="InterPro" id="IPR000700">
    <property type="entry name" value="PAS-assoc_C"/>
</dbReference>
<dbReference type="SUPFAM" id="SSF55874">
    <property type="entry name" value="ATPase domain of HSP90 chaperone/DNA topoisomerase II/histidine kinase"/>
    <property type="match status" value="1"/>
</dbReference>
<dbReference type="EMBL" id="JAATJA010000002">
    <property type="protein sequence ID" value="NJB68577.1"/>
    <property type="molecule type" value="Genomic_DNA"/>
</dbReference>
<dbReference type="InterPro" id="IPR000014">
    <property type="entry name" value="PAS"/>
</dbReference>
<dbReference type="PROSITE" id="PS50110">
    <property type="entry name" value="RESPONSE_REGULATORY"/>
    <property type="match status" value="1"/>
</dbReference>
<dbReference type="SUPFAM" id="SSF47384">
    <property type="entry name" value="Homodimeric domain of signal transducing histidine kinase"/>
    <property type="match status" value="1"/>
</dbReference>
<feature type="transmembrane region" description="Helical" evidence="5">
    <location>
        <begin position="352"/>
        <end position="372"/>
    </location>
</feature>
<dbReference type="PRINTS" id="PR00344">
    <property type="entry name" value="BCTRLSENSOR"/>
</dbReference>
<dbReference type="InterPro" id="IPR003661">
    <property type="entry name" value="HisK_dim/P_dom"/>
</dbReference>